<gene>
    <name evidence="1" type="ORF">OCL97_04465</name>
</gene>
<dbReference type="RefSeq" id="WP_377367982.1">
    <property type="nucleotide sequence ID" value="NZ_JAOTJD010000005.1"/>
</dbReference>
<proteinExistence type="predicted"/>
<reference evidence="1 2" key="1">
    <citation type="submission" date="2022-09" db="EMBL/GenBank/DDBJ databases">
        <title>New species of Phenylobacterium.</title>
        <authorList>
            <person name="Mieszkin S."/>
        </authorList>
    </citation>
    <scope>NUCLEOTIDE SEQUENCE [LARGE SCALE GENOMIC DNA]</scope>
    <source>
        <strain evidence="1 2">HK31-G</strain>
    </source>
</reference>
<evidence type="ECO:0000313" key="2">
    <source>
        <dbReference type="Proteomes" id="UP001598130"/>
    </source>
</evidence>
<sequence>MKNTNTMRNASLAALAIAGVAGAGIAIISGNAELGAPHTSPIGETVSEPEIHKAIDETAESAEGSAPPHEQSRDNAATIFLPNGMAFPRKATLLEYEGQHPDDKCSDVGGYVTCPAGKTVICQEKYSCTNEMAVFVDGIMIGYEAQINLLQDAYRAEEGGFELLGEPVFFSRTSASWETEIGTLSMIERNPGSPSFRFLHVIMKYHG</sequence>
<protein>
    <submittedName>
        <fullName evidence="1">Uncharacterized protein</fullName>
    </submittedName>
</protein>
<organism evidence="1 2">
    <name type="scientific">Phenylobacterium ferrooxidans</name>
    <dbReference type="NCBI Taxonomy" id="2982689"/>
    <lineage>
        <taxon>Bacteria</taxon>
        <taxon>Pseudomonadati</taxon>
        <taxon>Pseudomonadota</taxon>
        <taxon>Alphaproteobacteria</taxon>
        <taxon>Caulobacterales</taxon>
        <taxon>Caulobacteraceae</taxon>
        <taxon>Phenylobacterium</taxon>
    </lineage>
</organism>
<name>A0ABW6CJY7_9CAUL</name>
<keyword evidence="2" id="KW-1185">Reference proteome</keyword>
<evidence type="ECO:0000313" key="1">
    <source>
        <dbReference type="EMBL" id="MFD3263219.1"/>
    </source>
</evidence>
<comment type="caution">
    <text evidence="1">The sequence shown here is derived from an EMBL/GenBank/DDBJ whole genome shotgun (WGS) entry which is preliminary data.</text>
</comment>
<dbReference type="Proteomes" id="UP001598130">
    <property type="component" value="Unassembled WGS sequence"/>
</dbReference>
<accession>A0ABW6CJY7</accession>
<dbReference type="EMBL" id="JAOTJD010000005">
    <property type="protein sequence ID" value="MFD3263219.1"/>
    <property type="molecule type" value="Genomic_DNA"/>
</dbReference>